<evidence type="ECO:0008006" key="6">
    <source>
        <dbReference type="Google" id="ProtNLM"/>
    </source>
</evidence>
<dbReference type="InterPro" id="IPR012373">
    <property type="entry name" value="Ferrdict_sens_TM"/>
</dbReference>
<dbReference type="Gene3D" id="3.55.50.30">
    <property type="match status" value="1"/>
</dbReference>
<dbReference type="InterPro" id="IPR032623">
    <property type="entry name" value="FecR_N"/>
</dbReference>
<keyword evidence="1" id="KW-1133">Transmembrane helix</keyword>
<feature type="transmembrane region" description="Helical" evidence="1">
    <location>
        <begin position="91"/>
        <end position="110"/>
    </location>
</feature>
<evidence type="ECO:0000259" key="2">
    <source>
        <dbReference type="Pfam" id="PF04773"/>
    </source>
</evidence>
<dbReference type="OrthoDB" id="9798846at2"/>
<dbReference type="RefSeq" id="WP_064008957.1">
    <property type="nucleotide sequence ID" value="NZ_LUUG01000076.1"/>
</dbReference>
<reference evidence="4 5" key="1">
    <citation type="submission" date="2016-03" db="EMBL/GenBank/DDBJ databases">
        <authorList>
            <person name="Ploux O."/>
        </authorList>
    </citation>
    <scope>NUCLEOTIDE SEQUENCE [LARGE SCALE GENOMIC DNA]</scope>
    <source>
        <strain evidence="4 5">R-45363</strain>
    </source>
</reference>
<dbReference type="InterPro" id="IPR006860">
    <property type="entry name" value="FecR"/>
</dbReference>
<dbReference type="AlphaFoldDB" id="A0A177MD61"/>
<dbReference type="PIRSF" id="PIRSF018266">
    <property type="entry name" value="FecR"/>
    <property type="match status" value="1"/>
</dbReference>
<proteinExistence type="predicted"/>
<evidence type="ECO:0000259" key="3">
    <source>
        <dbReference type="Pfam" id="PF16220"/>
    </source>
</evidence>
<comment type="caution">
    <text evidence="4">The sequence shown here is derived from an EMBL/GenBank/DDBJ whole genome shotgun (WGS) entry which is preliminary data.</text>
</comment>
<name>A0A177MD61_METMH</name>
<dbReference type="EMBL" id="LUUG01000076">
    <property type="protein sequence ID" value="OAI03612.1"/>
    <property type="molecule type" value="Genomic_DNA"/>
</dbReference>
<dbReference type="GO" id="GO:0016989">
    <property type="term" value="F:sigma factor antagonist activity"/>
    <property type="evidence" value="ECO:0007669"/>
    <property type="project" value="TreeGrafter"/>
</dbReference>
<feature type="domain" description="FecR N-terminal" evidence="3">
    <location>
        <begin position="18"/>
        <end position="60"/>
    </location>
</feature>
<dbReference type="PANTHER" id="PTHR30273:SF2">
    <property type="entry name" value="PROTEIN FECR"/>
    <property type="match status" value="1"/>
</dbReference>
<gene>
    <name evidence="4" type="ORF">A1332_15520</name>
</gene>
<evidence type="ECO:0000313" key="5">
    <source>
        <dbReference type="Proteomes" id="UP000078090"/>
    </source>
</evidence>
<protein>
    <recommendedName>
        <fullName evidence="6">Iron dicitrate transport regulator FecR</fullName>
    </recommendedName>
</protein>
<dbReference type="PANTHER" id="PTHR30273">
    <property type="entry name" value="PERIPLASMIC SIGNAL SENSOR AND SIGMA FACTOR ACTIVATOR FECR-RELATED"/>
    <property type="match status" value="1"/>
</dbReference>
<dbReference type="Gene3D" id="2.60.120.1440">
    <property type="match status" value="1"/>
</dbReference>
<organism evidence="4 5">
    <name type="scientific">Methylomonas methanica</name>
    <dbReference type="NCBI Taxonomy" id="421"/>
    <lineage>
        <taxon>Bacteria</taxon>
        <taxon>Pseudomonadati</taxon>
        <taxon>Pseudomonadota</taxon>
        <taxon>Gammaproteobacteria</taxon>
        <taxon>Methylococcales</taxon>
        <taxon>Methylococcaceae</taxon>
        <taxon>Methylomonas</taxon>
    </lineage>
</organism>
<evidence type="ECO:0000256" key="1">
    <source>
        <dbReference type="SAM" id="Phobius"/>
    </source>
</evidence>
<keyword evidence="1" id="KW-0472">Membrane</keyword>
<feature type="domain" description="FecR protein" evidence="2">
    <location>
        <begin position="117"/>
        <end position="207"/>
    </location>
</feature>
<keyword evidence="1" id="KW-0812">Transmembrane</keyword>
<accession>A0A177MD61</accession>
<evidence type="ECO:0000313" key="4">
    <source>
        <dbReference type="EMBL" id="OAI03612.1"/>
    </source>
</evidence>
<sequence>MPSRFDQEIPPSLGMIQDQALAWFARLQDSKTGAVDKAEFANWLAANPAHQTAYDKVVQLWQSPTLNAALSQRATIPLRPSARRKSTMPRWAAAASIVLICSWLLAAIGWSQRWQADITTTTGEQRRVTLADGSALILNTDSAVKLNYAGQRRGVTLLSGEAFFEVQADKNRPFIVTTAQGTVKVVGTRFSVKTGETTQVDVESGVVICSAEQGQSRQLGVGQHTEINTQSVAEISNSDTGKTFAWLKGRLIFQDQTLSDVITELDRYHPGAIVIADTKLAQTRVTGNYKLDDTAALIQTLATLVGAKVMGISPYLTVLKS</sequence>
<dbReference type="Pfam" id="PF04773">
    <property type="entry name" value="FecR"/>
    <property type="match status" value="1"/>
</dbReference>
<dbReference type="Proteomes" id="UP000078090">
    <property type="component" value="Unassembled WGS sequence"/>
</dbReference>
<dbReference type="Pfam" id="PF16220">
    <property type="entry name" value="DUF4880"/>
    <property type="match status" value="1"/>
</dbReference>